<dbReference type="RefSeq" id="WP_120182366.1">
    <property type="nucleotide sequence ID" value="NZ_MBTA01000026.1"/>
</dbReference>
<evidence type="ECO:0000256" key="1">
    <source>
        <dbReference type="ARBA" id="ARBA00006328"/>
    </source>
</evidence>
<comment type="caution">
    <text evidence="4">The sequence shown here is derived from an EMBL/GenBank/DDBJ whole genome shotgun (WGS) entry which is preliminary data.</text>
</comment>
<keyword evidence="2" id="KW-0521">NADP</keyword>
<name>A0A419S404_9SPHI</name>
<reference evidence="4 5" key="1">
    <citation type="submission" date="2016-07" db="EMBL/GenBank/DDBJ databases">
        <title>Genome of Pelobium manganitolerans.</title>
        <authorList>
            <person name="Wu S."/>
            <person name="Wang G."/>
        </authorList>
    </citation>
    <scope>NUCLEOTIDE SEQUENCE [LARGE SCALE GENOMIC DNA]</scope>
    <source>
        <strain evidence="4 5">YS-25</strain>
    </source>
</reference>
<comment type="similarity">
    <text evidence="1">Belongs to the NmrA-type oxidoreductase family.</text>
</comment>
<dbReference type="EMBL" id="MBTA01000026">
    <property type="protein sequence ID" value="RKD14366.1"/>
    <property type="molecule type" value="Genomic_DNA"/>
</dbReference>
<dbReference type="InterPro" id="IPR036291">
    <property type="entry name" value="NAD(P)-bd_dom_sf"/>
</dbReference>
<evidence type="ECO:0000256" key="2">
    <source>
        <dbReference type="ARBA" id="ARBA00022857"/>
    </source>
</evidence>
<dbReference type="PANTHER" id="PTHR42748">
    <property type="entry name" value="NITROGEN METABOLITE REPRESSION PROTEIN NMRA FAMILY MEMBER"/>
    <property type="match status" value="1"/>
</dbReference>
<sequence>MKKIAIIGATGLLGKPVAQRLLDAGFQVRIIARNVQKAKTLFPHADVVYGDLKDRTSLIKGLDGQDAVYLNIHIGPYAKKRGFIAETDGIMNLISAAKQAGIKRIAYLTSLVKDYQTESRFKWWIFDAKLKAVQLIKGAGVPYTIFLASSFMENFTKEGGFMNANNLNLVGQSDVKIHWISAADYAKQVCKSFQLLTDENREYIVQGPEAYTTQQALEIFRDHYQKKKLSIIKIPMYSLLLGSLLSTRIGYAYRLLYAKNHYREKFAAQFTWDELGKPTETIAEFTQRIQAL</sequence>
<feature type="domain" description="NmrA-like" evidence="3">
    <location>
        <begin position="2"/>
        <end position="240"/>
    </location>
</feature>
<dbReference type="OrthoDB" id="9780595at2"/>
<dbReference type="Gene3D" id="3.40.50.720">
    <property type="entry name" value="NAD(P)-binding Rossmann-like Domain"/>
    <property type="match status" value="1"/>
</dbReference>
<accession>A0A419S404</accession>
<protein>
    <recommendedName>
        <fullName evidence="3">NmrA-like domain-containing protein</fullName>
    </recommendedName>
</protein>
<evidence type="ECO:0000313" key="4">
    <source>
        <dbReference type="EMBL" id="RKD14366.1"/>
    </source>
</evidence>
<organism evidence="4 5">
    <name type="scientific">Pelobium manganitolerans</name>
    <dbReference type="NCBI Taxonomy" id="1842495"/>
    <lineage>
        <taxon>Bacteria</taxon>
        <taxon>Pseudomonadati</taxon>
        <taxon>Bacteroidota</taxon>
        <taxon>Sphingobacteriia</taxon>
        <taxon>Sphingobacteriales</taxon>
        <taxon>Sphingobacteriaceae</taxon>
        <taxon>Pelobium</taxon>
    </lineage>
</organism>
<evidence type="ECO:0000313" key="5">
    <source>
        <dbReference type="Proteomes" id="UP000283433"/>
    </source>
</evidence>
<evidence type="ECO:0000259" key="3">
    <source>
        <dbReference type="Pfam" id="PF05368"/>
    </source>
</evidence>
<dbReference type="SUPFAM" id="SSF51735">
    <property type="entry name" value="NAD(P)-binding Rossmann-fold domains"/>
    <property type="match status" value="1"/>
</dbReference>
<dbReference type="PANTHER" id="PTHR42748:SF7">
    <property type="entry name" value="NMRA LIKE REDOX SENSOR 1-RELATED"/>
    <property type="match status" value="1"/>
</dbReference>
<dbReference type="InterPro" id="IPR051164">
    <property type="entry name" value="NmrA-like_oxidored"/>
</dbReference>
<dbReference type="InterPro" id="IPR008030">
    <property type="entry name" value="NmrA-like"/>
</dbReference>
<proteinExistence type="inferred from homology"/>
<dbReference type="Pfam" id="PF05368">
    <property type="entry name" value="NmrA"/>
    <property type="match status" value="1"/>
</dbReference>
<dbReference type="AlphaFoldDB" id="A0A419S404"/>
<keyword evidence="5" id="KW-1185">Reference proteome</keyword>
<gene>
    <name evidence="4" type="ORF">BCY91_07725</name>
</gene>
<dbReference type="Proteomes" id="UP000283433">
    <property type="component" value="Unassembled WGS sequence"/>
</dbReference>